<protein>
    <submittedName>
        <fullName evidence="1">Portal protein</fullName>
    </submittedName>
</protein>
<gene>
    <name evidence="1" type="ORF">Ray17_66</name>
</gene>
<evidence type="ECO:0000313" key="2">
    <source>
        <dbReference type="Proteomes" id="UP000281415"/>
    </source>
</evidence>
<dbReference type="InterPro" id="IPR021146">
    <property type="entry name" value="Phage_gp6-like_head-tail"/>
</dbReference>
<proteinExistence type="predicted"/>
<dbReference type="EMBL" id="MH752385">
    <property type="protein sequence ID" value="AYD80967.1"/>
    <property type="molecule type" value="Genomic_DNA"/>
</dbReference>
<organism evidence="1 2">
    <name type="scientific">Bacillus phage Ray17</name>
    <dbReference type="NCBI Taxonomy" id="2315627"/>
    <lineage>
        <taxon>Viruses</taxon>
        <taxon>Duplodnaviria</taxon>
        <taxon>Heunggongvirae</taxon>
        <taxon>Uroviricota</taxon>
        <taxon>Caudoviricetes</taxon>
        <taxon>Trautnerviridae</taxon>
        <taxon>Polsinellivirinae</taxon>
        <taxon>Splendidredvirus</taxon>
        <taxon>Splendidredvirus ray17</taxon>
    </lineage>
</organism>
<name>A0A386K7L4_9CAUD</name>
<accession>A0A386K7L4</accession>
<evidence type="ECO:0000313" key="1">
    <source>
        <dbReference type="EMBL" id="AYD80967.1"/>
    </source>
</evidence>
<dbReference type="Proteomes" id="UP000281415">
    <property type="component" value="Segment"/>
</dbReference>
<dbReference type="Pfam" id="PF05135">
    <property type="entry name" value="Phage_connect_1"/>
    <property type="match status" value="1"/>
</dbReference>
<dbReference type="InterPro" id="IPR053746">
    <property type="entry name" value="Viral_HT_Connector_Assembly"/>
</dbReference>
<keyword evidence="2" id="KW-1185">Reference proteome</keyword>
<reference evidence="2" key="1">
    <citation type="submission" date="2018-08" db="EMBL/GenBank/DDBJ databases">
        <authorList>
            <person name="Showalter R."/>
            <person name="Adat I."/>
            <person name="Raab R."/>
            <person name="Temple L."/>
        </authorList>
    </citation>
    <scope>NUCLEOTIDE SEQUENCE [LARGE SCALE GENOMIC DNA]</scope>
</reference>
<dbReference type="Gene3D" id="1.10.246.150">
    <property type="match status" value="1"/>
</dbReference>
<sequence>MDIQEVKRLASIKTDKYDEYLTDVVPLLVDFARDKCNQLFEDDAGNEKLPAGIKLFVAKAAEFYANPHGLSSRSMDTVSYAFEAELPQTTLDMLRPYKKLRW</sequence>